<comment type="caution">
    <text evidence="2">The sequence shown here is derived from an EMBL/GenBank/DDBJ whole genome shotgun (WGS) entry which is preliminary data.</text>
</comment>
<dbReference type="STRING" id="195883.A0A482XCV4"/>
<dbReference type="InParanoid" id="A0A482XCV4"/>
<organism evidence="2 3">
    <name type="scientific">Laodelphax striatellus</name>
    <name type="common">Small brown planthopper</name>
    <name type="synonym">Delphax striatella</name>
    <dbReference type="NCBI Taxonomy" id="195883"/>
    <lineage>
        <taxon>Eukaryota</taxon>
        <taxon>Metazoa</taxon>
        <taxon>Ecdysozoa</taxon>
        <taxon>Arthropoda</taxon>
        <taxon>Hexapoda</taxon>
        <taxon>Insecta</taxon>
        <taxon>Pterygota</taxon>
        <taxon>Neoptera</taxon>
        <taxon>Paraneoptera</taxon>
        <taxon>Hemiptera</taxon>
        <taxon>Auchenorrhyncha</taxon>
        <taxon>Fulgoroidea</taxon>
        <taxon>Delphacidae</taxon>
        <taxon>Criomorphinae</taxon>
        <taxon>Laodelphax</taxon>
    </lineage>
</organism>
<dbReference type="PANTHER" id="PTHR23279">
    <property type="entry name" value="DEFECTIVE PROBOSCIS EXTENSION RESPONSE DPR -RELATED"/>
    <property type="match status" value="1"/>
</dbReference>
<evidence type="ECO:0000313" key="2">
    <source>
        <dbReference type="EMBL" id="RZF43606.1"/>
    </source>
</evidence>
<gene>
    <name evidence="2" type="ORF">LSTR_LSTR009409</name>
</gene>
<feature type="domain" description="Ig-like" evidence="1">
    <location>
        <begin position="4"/>
        <end position="101"/>
    </location>
</feature>
<dbReference type="InterPro" id="IPR013106">
    <property type="entry name" value="Ig_V-set"/>
</dbReference>
<proteinExistence type="predicted"/>
<dbReference type="InterPro" id="IPR013783">
    <property type="entry name" value="Ig-like_fold"/>
</dbReference>
<dbReference type="PANTHER" id="PTHR23279:SF37">
    <property type="entry name" value="DEFECTIVE PROBOSCIS EXTENSION RESPONSE 13, ISOFORM B"/>
    <property type="match status" value="1"/>
</dbReference>
<dbReference type="OrthoDB" id="190835at2759"/>
<dbReference type="GO" id="GO:0032589">
    <property type="term" value="C:neuron projection membrane"/>
    <property type="evidence" value="ECO:0007669"/>
    <property type="project" value="TreeGrafter"/>
</dbReference>
<dbReference type="EMBL" id="QKKF02012586">
    <property type="protein sequence ID" value="RZF43606.1"/>
    <property type="molecule type" value="Genomic_DNA"/>
</dbReference>
<dbReference type="GO" id="GO:0050808">
    <property type="term" value="P:synapse organization"/>
    <property type="evidence" value="ECO:0007669"/>
    <property type="project" value="TreeGrafter"/>
</dbReference>
<accession>A0A482XCV4</accession>
<dbReference type="SMART" id="SM00409">
    <property type="entry name" value="IG"/>
    <property type="match status" value="2"/>
</dbReference>
<dbReference type="PROSITE" id="PS50835">
    <property type="entry name" value="IG_LIKE"/>
    <property type="match status" value="2"/>
</dbReference>
<dbReference type="FunFam" id="2.60.40.10:FF:000129">
    <property type="entry name" value="CLUMA_CG018772, isoform A"/>
    <property type="match status" value="1"/>
</dbReference>
<dbReference type="InterPro" id="IPR037448">
    <property type="entry name" value="Zig-8"/>
</dbReference>
<dbReference type="InterPro" id="IPR036179">
    <property type="entry name" value="Ig-like_dom_sf"/>
</dbReference>
<dbReference type="SMR" id="A0A482XCV4"/>
<dbReference type="Gene3D" id="2.60.40.10">
    <property type="entry name" value="Immunoglobulins"/>
    <property type="match status" value="2"/>
</dbReference>
<dbReference type="InterPro" id="IPR003599">
    <property type="entry name" value="Ig_sub"/>
</dbReference>
<feature type="domain" description="Ig-like" evidence="1">
    <location>
        <begin position="104"/>
        <end position="202"/>
    </location>
</feature>
<dbReference type="AlphaFoldDB" id="A0A482XCV4"/>
<protein>
    <recommendedName>
        <fullName evidence="1">Ig-like domain-containing protein</fullName>
    </recommendedName>
</protein>
<reference evidence="2 3" key="1">
    <citation type="journal article" date="2017" name="Gigascience">
        <title>Genome sequence of the small brown planthopper, Laodelphax striatellus.</title>
        <authorList>
            <person name="Zhu J."/>
            <person name="Jiang F."/>
            <person name="Wang X."/>
            <person name="Yang P."/>
            <person name="Bao Y."/>
            <person name="Zhao W."/>
            <person name="Wang W."/>
            <person name="Lu H."/>
            <person name="Wang Q."/>
            <person name="Cui N."/>
            <person name="Li J."/>
            <person name="Chen X."/>
            <person name="Luo L."/>
            <person name="Yu J."/>
            <person name="Kang L."/>
            <person name="Cui F."/>
        </authorList>
    </citation>
    <scope>NUCLEOTIDE SEQUENCE [LARGE SCALE GENOMIC DNA]</scope>
    <source>
        <strain evidence="2">Lst14</strain>
    </source>
</reference>
<dbReference type="Proteomes" id="UP000291343">
    <property type="component" value="Unassembled WGS sequence"/>
</dbReference>
<evidence type="ECO:0000313" key="3">
    <source>
        <dbReference type="Proteomes" id="UP000291343"/>
    </source>
</evidence>
<name>A0A482XCV4_LAOST</name>
<evidence type="ECO:0000259" key="1">
    <source>
        <dbReference type="PROSITE" id="PS50835"/>
    </source>
</evidence>
<dbReference type="InterPro" id="IPR007110">
    <property type="entry name" value="Ig-like_dom"/>
</dbReference>
<keyword evidence="3" id="KW-1185">Reference proteome</keyword>
<dbReference type="Pfam" id="PF07686">
    <property type="entry name" value="V-set"/>
    <property type="match status" value="1"/>
</dbReference>
<dbReference type="SUPFAM" id="SSF48726">
    <property type="entry name" value="Immunoglobulin"/>
    <property type="match status" value="2"/>
</dbReference>
<sequence length="242" mass="26652">MLPPSLAPPPLNNVVFLSENSTLVTAQTGSTPILHCEIEGVAENLVSWIRRKDRHLLTINLATYSSDDRFFTSHVRNEQDWALHLRFAQPGDDGAYECQVSTHPPVSLFVTLRLVEARAEIVGGPDKIVKSGSTLKLTCLLRSTTEPPSFVFWYHESRMINYDAGRGVTVTLGRHHSELSLSPAYAGNFSCAPSNARPASINVHVLDGEQPAAMQHERASSSTLLLPSLFWITTTFLISDLS</sequence>